<comment type="caution">
    <text evidence="3">The sequence shown here is derived from an EMBL/GenBank/DDBJ whole genome shotgun (WGS) entry which is preliminary data.</text>
</comment>
<sequence length="91" mass="10262">MNIIHFLLLMIGNVGLLLLSFILITSADYGIEVIYYLAFMALALLNIFFINGIYSGSAGLSIKRKKLEEEIKIQEAKNRLKALQKEEKGEV</sequence>
<dbReference type="EMBL" id="BARS01004450">
    <property type="protein sequence ID" value="GAF78410.1"/>
    <property type="molecule type" value="Genomic_DNA"/>
</dbReference>
<feature type="transmembrane region" description="Helical" evidence="2">
    <location>
        <begin position="7"/>
        <end position="27"/>
    </location>
</feature>
<organism evidence="3">
    <name type="scientific">marine sediment metagenome</name>
    <dbReference type="NCBI Taxonomy" id="412755"/>
    <lineage>
        <taxon>unclassified sequences</taxon>
        <taxon>metagenomes</taxon>
        <taxon>ecological metagenomes</taxon>
    </lineage>
</organism>
<feature type="transmembrane region" description="Helical" evidence="2">
    <location>
        <begin position="33"/>
        <end position="54"/>
    </location>
</feature>
<dbReference type="AlphaFoldDB" id="X0TQK2"/>
<gene>
    <name evidence="3" type="ORF">S01H1_08696</name>
</gene>
<evidence type="ECO:0000256" key="1">
    <source>
        <dbReference type="SAM" id="Coils"/>
    </source>
</evidence>
<keyword evidence="1" id="KW-0175">Coiled coil</keyword>
<keyword evidence="2" id="KW-0812">Transmembrane</keyword>
<proteinExistence type="predicted"/>
<feature type="coiled-coil region" evidence="1">
    <location>
        <begin position="57"/>
        <end position="86"/>
    </location>
</feature>
<name>X0TQK2_9ZZZZ</name>
<evidence type="ECO:0000256" key="2">
    <source>
        <dbReference type="SAM" id="Phobius"/>
    </source>
</evidence>
<evidence type="ECO:0000313" key="3">
    <source>
        <dbReference type="EMBL" id="GAF78410.1"/>
    </source>
</evidence>
<protein>
    <submittedName>
        <fullName evidence="3">Uncharacterized protein</fullName>
    </submittedName>
</protein>
<keyword evidence="2" id="KW-1133">Transmembrane helix</keyword>
<reference evidence="3" key="1">
    <citation type="journal article" date="2014" name="Front. Microbiol.">
        <title>High frequency of phylogenetically diverse reductive dehalogenase-homologous genes in deep subseafloor sedimentary metagenomes.</title>
        <authorList>
            <person name="Kawai M."/>
            <person name="Futagami T."/>
            <person name="Toyoda A."/>
            <person name="Takaki Y."/>
            <person name="Nishi S."/>
            <person name="Hori S."/>
            <person name="Arai W."/>
            <person name="Tsubouchi T."/>
            <person name="Morono Y."/>
            <person name="Uchiyama I."/>
            <person name="Ito T."/>
            <person name="Fujiyama A."/>
            <person name="Inagaki F."/>
            <person name="Takami H."/>
        </authorList>
    </citation>
    <scope>NUCLEOTIDE SEQUENCE</scope>
    <source>
        <strain evidence="3">Expedition CK06-06</strain>
    </source>
</reference>
<accession>X0TQK2</accession>
<keyword evidence="2" id="KW-0472">Membrane</keyword>